<dbReference type="EMBL" id="LGTQ01000009">
    <property type="protein sequence ID" value="KPM48095.1"/>
    <property type="molecule type" value="Genomic_DNA"/>
</dbReference>
<comment type="caution">
    <text evidence="7">The sequence shown here is derived from an EMBL/GenBank/DDBJ whole genome shotgun (WGS) entry which is preliminary data.</text>
</comment>
<comment type="subcellular location">
    <subcellularLocation>
        <location evidence="1">Cell outer membrane</location>
    </subcellularLocation>
</comment>
<dbReference type="Gene3D" id="1.10.3780.10">
    <property type="entry name" value="SusD-like"/>
    <property type="match status" value="1"/>
</dbReference>
<keyword evidence="5" id="KW-0998">Cell outer membrane</keyword>
<dbReference type="PATRIC" id="fig|1605367.3.peg.4012"/>
<evidence type="ECO:0000313" key="8">
    <source>
        <dbReference type="Proteomes" id="UP000050454"/>
    </source>
</evidence>
<evidence type="ECO:0000256" key="1">
    <source>
        <dbReference type="ARBA" id="ARBA00004442"/>
    </source>
</evidence>
<accession>A0A0P7C0J1</accession>
<comment type="similarity">
    <text evidence="2">Belongs to the SusD family.</text>
</comment>
<name>A0A0P7C0J1_9BACT</name>
<dbReference type="STRING" id="1605367.AFM12_12995"/>
<gene>
    <name evidence="7" type="ORF">AFM12_12995</name>
</gene>
<reference evidence="7 8" key="1">
    <citation type="submission" date="2015-07" db="EMBL/GenBank/DDBJ databases">
        <title>The draft genome sequence of Leadbetterella sp. JN14-9.</title>
        <authorList>
            <person name="Liu Y."/>
            <person name="Du J."/>
            <person name="Shao Z."/>
        </authorList>
    </citation>
    <scope>NUCLEOTIDE SEQUENCE [LARGE SCALE GENOMIC DNA]</scope>
    <source>
        <strain evidence="7 8">JN14-9</strain>
    </source>
</reference>
<dbReference type="PROSITE" id="PS51257">
    <property type="entry name" value="PROKAR_LIPOPROTEIN"/>
    <property type="match status" value="1"/>
</dbReference>
<evidence type="ECO:0000256" key="2">
    <source>
        <dbReference type="ARBA" id="ARBA00006275"/>
    </source>
</evidence>
<dbReference type="OrthoDB" id="9783641at2"/>
<protein>
    <submittedName>
        <fullName evidence="7">Membrane protein</fullName>
    </submittedName>
</protein>
<evidence type="ECO:0000256" key="3">
    <source>
        <dbReference type="ARBA" id="ARBA00022729"/>
    </source>
</evidence>
<dbReference type="RefSeq" id="WP_055148862.1">
    <property type="nucleotide sequence ID" value="NZ_JXSZ01000009.1"/>
</dbReference>
<evidence type="ECO:0000259" key="6">
    <source>
        <dbReference type="Pfam" id="PF07980"/>
    </source>
</evidence>
<sequence length="513" mass="56480">MNKILKIAGIIAAALSFTACDLDTKPFVGEVSDLVYEDPANYKKVLAKMYAGLAVSGIEPQDGNVDLKGIDGGSQSYLRAYWYLQQFTTDESIVGWGDPGLPDLHAATWTASNQWTSNFYSRALYQVTVANEFIRETSPEKLASRDIADNGEIALYRAEAKFLRALAYYHALDMFGSVPFVTEDDPVGAFLPEQISRADLFTYLETELKALETELPAPRANEYGRADQGAVWMTLAKMYLNAEVYTGTARYNEAAEYAKKVIDAGYSLTSNYQDNFMADNNTSPELIFTINYDGNQTATWGGTTTIIHAQVGGTMNPADFGIDGGWSGFRTTPQFVALFDGDANDGRALFHSDGQSLEIDEIGTFDNGYAVTKWTNKTKDGGTGKNLTHTDTDFGVYRLADAYLMYAEAVTRGGNGNAALALDLVNQLRERAGAAPVSSLSLDFLLDERGRELFWEAHRRTDLIRFGKFAAGYNWAWKGNVKEGRDLESFRTVFPIASSDIVANTNLTQNTGY</sequence>
<dbReference type="CDD" id="cd08977">
    <property type="entry name" value="SusD"/>
    <property type="match status" value="1"/>
</dbReference>
<dbReference type="GO" id="GO:0009279">
    <property type="term" value="C:cell outer membrane"/>
    <property type="evidence" value="ECO:0007669"/>
    <property type="project" value="UniProtKB-SubCell"/>
</dbReference>
<evidence type="ECO:0000256" key="4">
    <source>
        <dbReference type="ARBA" id="ARBA00023136"/>
    </source>
</evidence>
<dbReference type="Gene3D" id="1.25.40.10">
    <property type="entry name" value="Tetratricopeptide repeat domain"/>
    <property type="match status" value="1"/>
</dbReference>
<organism evidence="7 8">
    <name type="scientific">Jiulongibacter sediminis</name>
    <dbReference type="NCBI Taxonomy" id="1605367"/>
    <lineage>
        <taxon>Bacteria</taxon>
        <taxon>Pseudomonadati</taxon>
        <taxon>Bacteroidota</taxon>
        <taxon>Cytophagia</taxon>
        <taxon>Cytophagales</taxon>
        <taxon>Leadbetterellaceae</taxon>
        <taxon>Jiulongibacter</taxon>
    </lineage>
</organism>
<dbReference type="Pfam" id="PF07980">
    <property type="entry name" value="SusD_RagB"/>
    <property type="match status" value="1"/>
</dbReference>
<dbReference type="Proteomes" id="UP000050454">
    <property type="component" value="Unassembled WGS sequence"/>
</dbReference>
<dbReference type="Gene3D" id="1.25.40.390">
    <property type="match status" value="1"/>
</dbReference>
<keyword evidence="4" id="KW-0472">Membrane</keyword>
<dbReference type="SUPFAM" id="SSF48452">
    <property type="entry name" value="TPR-like"/>
    <property type="match status" value="1"/>
</dbReference>
<dbReference type="InterPro" id="IPR011990">
    <property type="entry name" value="TPR-like_helical_dom_sf"/>
</dbReference>
<keyword evidence="3" id="KW-0732">Signal</keyword>
<evidence type="ECO:0000313" key="7">
    <source>
        <dbReference type="EMBL" id="KPM48095.1"/>
    </source>
</evidence>
<evidence type="ECO:0000256" key="5">
    <source>
        <dbReference type="ARBA" id="ARBA00023237"/>
    </source>
</evidence>
<proteinExistence type="inferred from homology"/>
<feature type="domain" description="RagB/SusD" evidence="6">
    <location>
        <begin position="364"/>
        <end position="513"/>
    </location>
</feature>
<dbReference type="AlphaFoldDB" id="A0A0P7C0J1"/>
<dbReference type="InterPro" id="IPR012944">
    <property type="entry name" value="SusD_RagB_dom"/>
</dbReference>
<keyword evidence="8" id="KW-1185">Reference proteome</keyword>